<evidence type="ECO:0000313" key="12">
    <source>
        <dbReference type="Proteomes" id="UP000467840"/>
    </source>
</evidence>
<comment type="similarity">
    <text evidence="3">Belongs to the universal ribosomal protein uL4 family.</text>
</comment>
<dbReference type="InterPro" id="IPR022671">
    <property type="entry name" value="Ribosomal_uL2_CS"/>
</dbReference>
<dbReference type="InterPro" id="IPR002136">
    <property type="entry name" value="Ribosomal_uL4"/>
</dbReference>
<feature type="region of interest" description="Disordered" evidence="8">
    <location>
        <begin position="301"/>
        <end position="353"/>
    </location>
</feature>
<comment type="subcellular location">
    <subcellularLocation>
        <location evidence="1">Plastid</location>
    </subcellularLocation>
</comment>
<evidence type="ECO:0000256" key="1">
    <source>
        <dbReference type="ARBA" id="ARBA00004474"/>
    </source>
</evidence>
<dbReference type="GO" id="GO:0003735">
    <property type="term" value="F:structural constituent of ribosome"/>
    <property type="evidence" value="ECO:0007669"/>
    <property type="project" value="InterPro"/>
</dbReference>
<dbReference type="InterPro" id="IPR014726">
    <property type="entry name" value="Ribosomal_uL2_dom3"/>
</dbReference>
<name>A0A6A6K0J3_HEVBR</name>
<comment type="subunit">
    <text evidence="4">Part of the 50S ribosomal subunit.</text>
</comment>
<dbReference type="SUPFAM" id="SSF50104">
    <property type="entry name" value="Translation proteins SH3-like domain"/>
    <property type="match status" value="1"/>
</dbReference>
<evidence type="ECO:0000256" key="2">
    <source>
        <dbReference type="ARBA" id="ARBA00005636"/>
    </source>
</evidence>
<dbReference type="Gene3D" id="3.40.1370.10">
    <property type="match status" value="1"/>
</dbReference>
<dbReference type="SMART" id="SM01383">
    <property type="entry name" value="Ribosomal_L2"/>
    <property type="match status" value="1"/>
</dbReference>
<reference evidence="11 12" key="1">
    <citation type="journal article" date="2020" name="Mol. Plant">
        <title>The Chromosome-Based Rubber Tree Genome Provides New Insights into Spurge Genome Evolution and Rubber Biosynthesis.</title>
        <authorList>
            <person name="Liu J."/>
            <person name="Shi C."/>
            <person name="Shi C.C."/>
            <person name="Li W."/>
            <person name="Zhang Q.J."/>
            <person name="Zhang Y."/>
            <person name="Li K."/>
            <person name="Lu H.F."/>
            <person name="Shi C."/>
            <person name="Zhu S.T."/>
            <person name="Xiao Z.Y."/>
            <person name="Nan H."/>
            <person name="Yue Y."/>
            <person name="Zhu X.G."/>
            <person name="Wu Y."/>
            <person name="Hong X.N."/>
            <person name="Fan G.Y."/>
            <person name="Tong Y."/>
            <person name="Zhang D."/>
            <person name="Mao C.L."/>
            <person name="Liu Y.L."/>
            <person name="Hao S.J."/>
            <person name="Liu W.Q."/>
            <person name="Lv M.Q."/>
            <person name="Zhang H.B."/>
            <person name="Liu Y."/>
            <person name="Hu-Tang G.R."/>
            <person name="Wang J.P."/>
            <person name="Wang J.H."/>
            <person name="Sun Y.H."/>
            <person name="Ni S.B."/>
            <person name="Chen W.B."/>
            <person name="Zhang X.C."/>
            <person name="Jiao Y.N."/>
            <person name="Eichler E.E."/>
            <person name="Li G.H."/>
            <person name="Liu X."/>
            <person name="Gao L.Z."/>
        </authorList>
    </citation>
    <scope>NUCLEOTIDE SEQUENCE [LARGE SCALE GENOMIC DNA]</scope>
    <source>
        <strain evidence="12">cv. GT1</strain>
        <tissue evidence="11">Leaf</tissue>
    </source>
</reference>
<evidence type="ECO:0000256" key="7">
    <source>
        <dbReference type="ARBA" id="ARBA00069872"/>
    </source>
</evidence>
<dbReference type="Gene3D" id="4.10.950.10">
    <property type="entry name" value="Ribosomal protein L2, domain 3"/>
    <property type="match status" value="1"/>
</dbReference>
<dbReference type="FunFam" id="4.10.950.10:FF:000001">
    <property type="entry name" value="50S ribosomal protein L2"/>
    <property type="match status" value="1"/>
</dbReference>
<comment type="similarity">
    <text evidence="2">Belongs to the universal ribosomal protein uL2 family.</text>
</comment>
<evidence type="ECO:0000256" key="4">
    <source>
        <dbReference type="ARBA" id="ARBA00011838"/>
    </source>
</evidence>
<dbReference type="GO" id="GO:0016740">
    <property type="term" value="F:transferase activity"/>
    <property type="evidence" value="ECO:0007669"/>
    <property type="project" value="InterPro"/>
</dbReference>
<keyword evidence="6" id="KW-0687">Ribonucleoprotein</keyword>
<accession>A0A6A6K0J3</accession>
<dbReference type="EMBL" id="JAAGAX010000511">
    <property type="protein sequence ID" value="KAF2282004.1"/>
    <property type="molecule type" value="Genomic_DNA"/>
</dbReference>
<dbReference type="PANTHER" id="PTHR13691:SF5">
    <property type="entry name" value="LARGE RIBOSOMAL SUBUNIT PROTEIN UL2M"/>
    <property type="match status" value="1"/>
</dbReference>
<gene>
    <name evidence="11" type="ORF">GH714_042828</name>
</gene>
<dbReference type="Pfam" id="PF00181">
    <property type="entry name" value="Ribosomal_L2_N"/>
    <property type="match status" value="1"/>
</dbReference>
<dbReference type="AlphaFoldDB" id="A0A6A6K0J3"/>
<dbReference type="Pfam" id="PF00573">
    <property type="entry name" value="Ribosomal_L4"/>
    <property type="match status" value="1"/>
</dbReference>
<evidence type="ECO:0000259" key="10">
    <source>
        <dbReference type="SMART" id="SM01383"/>
    </source>
</evidence>
<dbReference type="InterPro" id="IPR023574">
    <property type="entry name" value="Ribosomal_uL4_dom_sf"/>
</dbReference>
<dbReference type="InterPro" id="IPR008991">
    <property type="entry name" value="Translation_prot_SH3-like_sf"/>
</dbReference>
<evidence type="ECO:0000256" key="3">
    <source>
        <dbReference type="ARBA" id="ARBA00010528"/>
    </source>
</evidence>
<protein>
    <recommendedName>
        <fullName evidence="7">Large ribosomal subunit protein uL2m</fullName>
    </recommendedName>
</protein>
<dbReference type="GO" id="GO:0002181">
    <property type="term" value="P:cytoplasmic translation"/>
    <property type="evidence" value="ECO:0007669"/>
    <property type="project" value="TreeGrafter"/>
</dbReference>
<dbReference type="SUPFAM" id="SSF50249">
    <property type="entry name" value="Nucleic acid-binding proteins"/>
    <property type="match status" value="1"/>
</dbReference>
<dbReference type="InterPro" id="IPR002171">
    <property type="entry name" value="Ribosomal_uL2"/>
</dbReference>
<feature type="domain" description="Large ribosomal subunit protein uL2 C-terminal" evidence="9">
    <location>
        <begin position="200"/>
        <end position="328"/>
    </location>
</feature>
<proteinExistence type="inferred from homology"/>
<dbReference type="GO" id="GO:0009536">
    <property type="term" value="C:plastid"/>
    <property type="evidence" value="ECO:0007669"/>
    <property type="project" value="UniProtKB-SubCell"/>
</dbReference>
<dbReference type="SMART" id="SM01382">
    <property type="entry name" value="Ribosomal_L2_C"/>
    <property type="match status" value="1"/>
</dbReference>
<sequence>MKVSDSKLVVLDDSGLLLEKTADARATFGNFGAYGSYLVVAETYEDKVACACRNLPNVDLLKYAGINVLDILRHDCVILTVGTVKCLESRGTVMVNRAALWSGKPEKSLVVGRASSGGRNAHGVVTVRHRGGGHKRLRRVVDLKRNKDGIQAVVQRLEYDPNRTAFLALVRYEDGELSYILAPDGLKASDVVVSGAGSDVLPGNCLQLSSIPAGTFVHNVELRPGGGGIIARAAGSYAQVMGRDGAYVLLRLGSGEVRKILALCRATVGVVSNLNNQNIKLGKAGRSRWLGFRPAVRGVAMNPVDHPHGGGEGKTSGGRNSVTPWGVPTKGKKTRKRGKHSDKYIKVSSVRKR</sequence>
<dbReference type="InterPro" id="IPR014722">
    <property type="entry name" value="Rib_uL2_dom2"/>
</dbReference>
<dbReference type="Gene3D" id="2.40.50.140">
    <property type="entry name" value="Nucleic acid-binding proteins"/>
    <property type="match status" value="1"/>
</dbReference>
<evidence type="ECO:0000256" key="5">
    <source>
        <dbReference type="ARBA" id="ARBA00022980"/>
    </source>
</evidence>
<evidence type="ECO:0000256" key="8">
    <source>
        <dbReference type="SAM" id="MobiDB-lite"/>
    </source>
</evidence>
<dbReference type="SUPFAM" id="SSF52166">
    <property type="entry name" value="Ribosomal protein L4"/>
    <property type="match status" value="1"/>
</dbReference>
<dbReference type="Pfam" id="PF03947">
    <property type="entry name" value="Ribosomal_L2_C"/>
    <property type="match status" value="1"/>
</dbReference>
<dbReference type="InterPro" id="IPR005880">
    <property type="entry name" value="Ribosomal_uL2_bac/org-type"/>
</dbReference>
<feature type="domain" description="Large ribosomal subunit protein uL2 RNA-binding" evidence="10">
    <location>
        <begin position="118"/>
        <end position="194"/>
    </location>
</feature>
<comment type="caution">
    <text evidence="11">The sequence shown here is derived from an EMBL/GenBank/DDBJ whole genome shotgun (WGS) entry which is preliminary data.</text>
</comment>
<dbReference type="PANTHER" id="PTHR13691">
    <property type="entry name" value="RIBOSOMAL PROTEIN L2"/>
    <property type="match status" value="1"/>
</dbReference>
<dbReference type="InterPro" id="IPR012340">
    <property type="entry name" value="NA-bd_OB-fold"/>
</dbReference>
<dbReference type="InterPro" id="IPR022666">
    <property type="entry name" value="Ribosomal_uL2_RNA-bd_dom"/>
</dbReference>
<feature type="compositionally biased region" description="Basic residues" evidence="8">
    <location>
        <begin position="330"/>
        <end position="340"/>
    </location>
</feature>
<dbReference type="Proteomes" id="UP000467840">
    <property type="component" value="Unassembled WGS sequence"/>
</dbReference>
<dbReference type="Gene3D" id="2.30.30.30">
    <property type="match status" value="1"/>
</dbReference>
<organism evidence="11 12">
    <name type="scientific">Hevea brasiliensis</name>
    <name type="common">Para rubber tree</name>
    <name type="synonym">Siphonia brasiliensis</name>
    <dbReference type="NCBI Taxonomy" id="3981"/>
    <lineage>
        <taxon>Eukaryota</taxon>
        <taxon>Viridiplantae</taxon>
        <taxon>Streptophyta</taxon>
        <taxon>Embryophyta</taxon>
        <taxon>Tracheophyta</taxon>
        <taxon>Spermatophyta</taxon>
        <taxon>Magnoliopsida</taxon>
        <taxon>eudicotyledons</taxon>
        <taxon>Gunneridae</taxon>
        <taxon>Pentapetalae</taxon>
        <taxon>rosids</taxon>
        <taxon>fabids</taxon>
        <taxon>Malpighiales</taxon>
        <taxon>Euphorbiaceae</taxon>
        <taxon>Crotonoideae</taxon>
        <taxon>Micrandreae</taxon>
        <taxon>Hevea</taxon>
    </lineage>
</organism>
<dbReference type="InterPro" id="IPR022669">
    <property type="entry name" value="Ribosomal_uL2_C"/>
</dbReference>
<dbReference type="GO" id="GO:0003723">
    <property type="term" value="F:RNA binding"/>
    <property type="evidence" value="ECO:0007669"/>
    <property type="project" value="InterPro"/>
</dbReference>
<evidence type="ECO:0000313" key="11">
    <source>
        <dbReference type="EMBL" id="KAF2282004.1"/>
    </source>
</evidence>
<keyword evidence="12" id="KW-1185">Reference proteome</keyword>
<dbReference type="HAMAP" id="MF_01320_B">
    <property type="entry name" value="Ribosomal_uL2_B"/>
    <property type="match status" value="1"/>
</dbReference>
<evidence type="ECO:0000256" key="6">
    <source>
        <dbReference type="ARBA" id="ARBA00023274"/>
    </source>
</evidence>
<dbReference type="GO" id="GO:0015934">
    <property type="term" value="C:large ribosomal subunit"/>
    <property type="evidence" value="ECO:0007669"/>
    <property type="project" value="InterPro"/>
</dbReference>
<keyword evidence="5" id="KW-0689">Ribosomal protein</keyword>
<dbReference type="FunFam" id="2.30.30.30:FF:000001">
    <property type="entry name" value="50S ribosomal protein L2"/>
    <property type="match status" value="1"/>
</dbReference>
<dbReference type="PROSITE" id="PS00467">
    <property type="entry name" value="RIBOSOMAL_L2"/>
    <property type="match status" value="1"/>
</dbReference>
<dbReference type="NCBIfam" id="TIGR01171">
    <property type="entry name" value="rplB_bact"/>
    <property type="match status" value="1"/>
</dbReference>
<evidence type="ECO:0000259" key="9">
    <source>
        <dbReference type="SMART" id="SM01382"/>
    </source>
</evidence>